<evidence type="ECO:0000313" key="2">
    <source>
        <dbReference type="Proteomes" id="UP000054018"/>
    </source>
</evidence>
<reference evidence="2" key="2">
    <citation type="submission" date="2015-01" db="EMBL/GenBank/DDBJ databases">
        <title>Evolutionary Origins and Diversification of the Mycorrhizal Mutualists.</title>
        <authorList>
            <consortium name="DOE Joint Genome Institute"/>
            <consortium name="Mycorrhizal Genomics Consortium"/>
            <person name="Kohler A."/>
            <person name="Kuo A."/>
            <person name="Nagy L.G."/>
            <person name="Floudas D."/>
            <person name="Copeland A."/>
            <person name="Barry K.W."/>
            <person name="Cichocki N."/>
            <person name="Veneault-Fourrey C."/>
            <person name="LaButti K."/>
            <person name="Lindquist E.A."/>
            <person name="Lipzen A."/>
            <person name="Lundell T."/>
            <person name="Morin E."/>
            <person name="Murat C."/>
            <person name="Riley R."/>
            <person name="Ohm R."/>
            <person name="Sun H."/>
            <person name="Tunlid A."/>
            <person name="Henrissat B."/>
            <person name="Grigoriev I.V."/>
            <person name="Hibbett D.S."/>
            <person name="Martin F."/>
        </authorList>
    </citation>
    <scope>NUCLEOTIDE SEQUENCE [LARGE SCALE GENOMIC DNA]</scope>
    <source>
        <strain evidence="2">441</strain>
    </source>
</reference>
<reference evidence="1 2" key="1">
    <citation type="submission" date="2014-04" db="EMBL/GenBank/DDBJ databases">
        <authorList>
            <consortium name="DOE Joint Genome Institute"/>
            <person name="Kuo A."/>
            <person name="Kohler A."/>
            <person name="Costa M.D."/>
            <person name="Nagy L.G."/>
            <person name="Floudas D."/>
            <person name="Copeland A."/>
            <person name="Barry K.W."/>
            <person name="Cichocki N."/>
            <person name="Veneault-Fourrey C."/>
            <person name="LaButti K."/>
            <person name="Lindquist E.A."/>
            <person name="Lipzen A."/>
            <person name="Lundell T."/>
            <person name="Morin E."/>
            <person name="Murat C."/>
            <person name="Sun H."/>
            <person name="Tunlid A."/>
            <person name="Henrissat B."/>
            <person name="Grigoriev I.V."/>
            <person name="Hibbett D.S."/>
            <person name="Martin F."/>
            <person name="Nordberg H.P."/>
            <person name="Cantor M.N."/>
            <person name="Hua S.X."/>
        </authorList>
    </citation>
    <scope>NUCLEOTIDE SEQUENCE [LARGE SCALE GENOMIC DNA]</scope>
    <source>
        <strain evidence="1 2">441</strain>
    </source>
</reference>
<accession>A0A0C9Z412</accession>
<dbReference type="EMBL" id="KN833836">
    <property type="protein sequence ID" value="KIK17167.1"/>
    <property type="molecule type" value="Genomic_DNA"/>
</dbReference>
<dbReference type="Proteomes" id="UP000054018">
    <property type="component" value="Unassembled WGS sequence"/>
</dbReference>
<proteinExistence type="predicted"/>
<gene>
    <name evidence="1" type="ORF">PISMIDRAFT_685539</name>
</gene>
<organism evidence="1 2">
    <name type="scientific">Pisolithus microcarpus 441</name>
    <dbReference type="NCBI Taxonomy" id="765257"/>
    <lineage>
        <taxon>Eukaryota</taxon>
        <taxon>Fungi</taxon>
        <taxon>Dikarya</taxon>
        <taxon>Basidiomycota</taxon>
        <taxon>Agaricomycotina</taxon>
        <taxon>Agaricomycetes</taxon>
        <taxon>Agaricomycetidae</taxon>
        <taxon>Boletales</taxon>
        <taxon>Sclerodermatineae</taxon>
        <taxon>Pisolithaceae</taxon>
        <taxon>Pisolithus</taxon>
    </lineage>
</organism>
<keyword evidence="2" id="KW-1185">Reference proteome</keyword>
<sequence length="61" mass="6945">MSGHGADMSRLMDYTRVRTSTSQPRTSHLIGSLLRTSGVNSFGKRWFSYQILLFCPVPWPL</sequence>
<dbReference type="AlphaFoldDB" id="A0A0C9Z412"/>
<dbReference type="HOGENOM" id="CLU_2923528_0_0_1"/>
<protein>
    <submittedName>
        <fullName evidence="1">Uncharacterized protein</fullName>
    </submittedName>
</protein>
<name>A0A0C9Z412_9AGAM</name>
<evidence type="ECO:0000313" key="1">
    <source>
        <dbReference type="EMBL" id="KIK17167.1"/>
    </source>
</evidence>